<dbReference type="AlphaFoldDB" id="C1E053"/>
<evidence type="ECO:0000313" key="2">
    <source>
        <dbReference type="Proteomes" id="UP000002009"/>
    </source>
</evidence>
<dbReference type="RefSeq" id="XP_002499498.1">
    <property type="nucleotide sequence ID" value="XM_002499452.1"/>
</dbReference>
<reference evidence="1 2" key="1">
    <citation type="journal article" date="2009" name="Science">
        <title>Green evolution and dynamic adaptations revealed by genomes of the marine picoeukaryotes Micromonas.</title>
        <authorList>
            <person name="Worden A.Z."/>
            <person name="Lee J.H."/>
            <person name="Mock T."/>
            <person name="Rouze P."/>
            <person name="Simmons M.P."/>
            <person name="Aerts A.L."/>
            <person name="Allen A.E."/>
            <person name="Cuvelier M.L."/>
            <person name="Derelle E."/>
            <person name="Everett M.V."/>
            <person name="Foulon E."/>
            <person name="Grimwood J."/>
            <person name="Gundlach H."/>
            <person name="Henrissat B."/>
            <person name="Napoli C."/>
            <person name="McDonald S.M."/>
            <person name="Parker M.S."/>
            <person name="Rombauts S."/>
            <person name="Salamov A."/>
            <person name="Von Dassow P."/>
            <person name="Badger J.H."/>
            <person name="Coutinho P.M."/>
            <person name="Demir E."/>
            <person name="Dubchak I."/>
            <person name="Gentemann C."/>
            <person name="Eikrem W."/>
            <person name="Gready J.E."/>
            <person name="John U."/>
            <person name="Lanier W."/>
            <person name="Lindquist E.A."/>
            <person name="Lucas S."/>
            <person name="Mayer K.F."/>
            <person name="Moreau H."/>
            <person name="Not F."/>
            <person name="Otillar R."/>
            <person name="Panaud O."/>
            <person name="Pangilinan J."/>
            <person name="Paulsen I."/>
            <person name="Piegu B."/>
            <person name="Poliakov A."/>
            <person name="Robbens S."/>
            <person name="Schmutz J."/>
            <person name="Toulza E."/>
            <person name="Wyss T."/>
            <person name="Zelensky A."/>
            <person name="Zhou K."/>
            <person name="Armbrust E.V."/>
            <person name="Bhattacharya D."/>
            <person name="Goodenough U.W."/>
            <person name="Van de Peer Y."/>
            <person name="Grigoriev I.V."/>
        </authorList>
    </citation>
    <scope>NUCLEOTIDE SEQUENCE [LARGE SCALE GENOMIC DNA]</scope>
    <source>
        <strain evidence="2">RCC299 / NOUM17</strain>
    </source>
</reference>
<dbReference type="InParanoid" id="C1E053"/>
<dbReference type="Proteomes" id="UP000002009">
    <property type="component" value="Chromosome 2"/>
</dbReference>
<keyword evidence="2" id="KW-1185">Reference proteome</keyword>
<dbReference type="FunCoup" id="C1E053">
    <property type="interactions" value="519"/>
</dbReference>
<proteinExistence type="predicted"/>
<dbReference type="PANTHER" id="PTHR35716:SF1">
    <property type="entry name" value="OS05G0574700 PROTEIN"/>
    <property type="match status" value="1"/>
</dbReference>
<sequence length="245" mass="27899">MSAFCLAPVARPRVAPPRTRAARLRVRAEPSGPSGQGFDEGYLKGMGVMSAEQILEIPIKRFKPTSEECPFCRDAKVKENGSKCLGVCRNPQNVPGPLLYPHQMQEVEDAVRMQVQAMADKDQPRTDHGVQVLWEFSVESGNMERSRYFGFSSDMYHYDHFIGKALKNFDPLVRNTGHAIESVEKMEDGRTMCKVKVTDNVGKDTYWVFIMVVRSFGKYEGCWQSHRIIQTDDKYHSKFLDPLQV</sequence>
<dbReference type="OrthoDB" id="10266005at2759"/>
<accession>C1E053</accession>
<organism evidence="1 2">
    <name type="scientific">Micromonas commoda (strain RCC299 / NOUM17 / CCMP2709)</name>
    <name type="common">Picoplanktonic green alga</name>
    <dbReference type="NCBI Taxonomy" id="296587"/>
    <lineage>
        <taxon>Eukaryota</taxon>
        <taxon>Viridiplantae</taxon>
        <taxon>Chlorophyta</taxon>
        <taxon>Mamiellophyceae</taxon>
        <taxon>Mamiellales</taxon>
        <taxon>Mamiellaceae</taxon>
        <taxon>Micromonas</taxon>
    </lineage>
</organism>
<dbReference type="OMA" id="FSSDMYH"/>
<dbReference type="EMBL" id="CP001323">
    <property type="protein sequence ID" value="ACO60756.1"/>
    <property type="molecule type" value="Genomic_DNA"/>
</dbReference>
<dbReference type="KEGG" id="mis:MICPUN_56309"/>
<dbReference type="GeneID" id="8241179"/>
<gene>
    <name evidence="1" type="ORF">MICPUN_56309</name>
</gene>
<evidence type="ECO:0000313" key="1">
    <source>
        <dbReference type="EMBL" id="ACO60756.1"/>
    </source>
</evidence>
<name>C1E053_MICCC</name>
<dbReference type="PANTHER" id="PTHR35716">
    <property type="entry name" value="OS05G0574700 PROTEIN-RELATED"/>
    <property type="match status" value="1"/>
</dbReference>
<protein>
    <submittedName>
        <fullName evidence="1">Uncharacterized protein</fullName>
    </submittedName>
</protein>
<dbReference type="eggNOG" id="ENOG502S8DQ">
    <property type="taxonomic scope" value="Eukaryota"/>
</dbReference>